<evidence type="ECO:0000313" key="2">
    <source>
        <dbReference type="Proteomes" id="UP000179860"/>
    </source>
</evidence>
<geneLocation type="plasmid" evidence="1 2">
    <name>pl2WSM5005</name>
</geneLocation>
<gene>
    <name evidence="1" type="ORF">BJG93_32405</name>
</gene>
<reference evidence="1" key="2">
    <citation type="submission" date="2021-06" db="EMBL/GenBank/DDBJ databases">
        <authorList>
            <person name="Rogers T.H."/>
            <person name="Ramsay J.P."/>
            <person name="Wang P."/>
            <person name="Terpolilli J."/>
        </authorList>
    </citation>
    <scope>NUCLEOTIDE SEQUENCE</scope>
    <source>
        <strain evidence="1">WSM5005</strain>
        <plasmid evidence="1">pl2WSM5005</plasmid>
    </source>
</reference>
<dbReference type="EMBL" id="CP017565">
    <property type="protein sequence ID" value="APA90319.2"/>
    <property type="molecule type" value="Genomic_DNA"/>
</dbReference>
<accession>A0ACA8AX84</accession>
<proteinExistence type="predicted"/>
<organism evidence="1 2">
    <name type="scientific">Paraburkholderia sprentiae WSM5005</name>
    <dbReference type="NCBI Taxonomy" id="754502"/>
    <lineage>
        <taxon>Bacteria</taxon>
        <taxon>Pseudomonadati</taxon>
        <taxon>Pseudomonadota</taxon>
        <taxon>Betaproteobacteria</taxon>
        <taxon>Burkholderiales</taxon>
        <taxon>Burkholderiaceae</taxon>
        <taxon>Paraburkholderia</taxon>
    </lineage>
</organism>
<reference evidence="1" key="1">
    <citation type="submission" date="2016-09" db="EMBL/GenBank/DDBJ databases">
        <title>The Complete Genome of Burkholderia sprentiae wsm5005.</title>
        <authorList>
            <person name="De Meyer S."/>
            <person name="Wang P."/>
            <person name="Terpolilli J."/>
        </authorList>
    </citation>
    <scope>NUCLEOTIDE SEQUENCE</scope>
    <source>
        <strain evidence="1">WSM5005</strain>
        <plasmid evidence="1">pl2WSM5005</plasmid>
    </source>
</reference>
<sequence length="343" mass="36714">MSRIEKSPPLRVMWEAQGSDYVSALAWSPDATRVAVGHADGTLAIHDALDGRKMWCHDAHAMGVGSLAWSPDTRILASGGLDNSAALWAPDEGTELRRLNAGRGWVQNLAWSEKGVLATTAGRELRLWHAQGDELYAFEPASSTLTGLSWQGEDRLMTSCYGGVEVWRTDAAKPVRIYAWKGSLPQLAVSPDRRTLAASTQENAIHLWDAESADDFQMSGYPAKVTAMGWRYDSRYFATGAGASLVIWDFAGAGPQGTEPLTAAAHTARINTIEFSHADARMASGDDDGILAVYDTGSQSRVASQRGDVAVSVLAWSPDDCAILVGYASGLLSLSVSPEARGT</sequence>
<evidence type="ECO:0000313" key="1">
    <source>
        <dbReference type="EMBL" id="APA90319.2"/>
    </source>
</evidence>
<name>A0ACA8AX84_9BURK</name>
<protein>
    <submittedName>
        <fullName evidence="1">WD40 repeat domain-containing protein</fullName>
    </submittedName>
</protein>
<keyword evidence="1" id="KW-0614">Plasmid</keyword>
<keyword evidence="2" id="KW-1185">Reference proteome</keyword>
<dbReference type="Proteomes" id="UP000179860">
    <property type="component" value="Plasmid pl2WSM5005"/>
</dbReference>